<protein>
    <recommendedName>
        <fullName evidence="1">DUF7660 domain-containing protein</fullName>
    </recommendedName>
</protein>
<sequence length="130" mass="14813">MELVCRRCHRSVRVGAAEYETFERMHYVCFHYEFEHQDFDVDESCRLAGCPSEANGSGRRTVIATARALATAAAADDPWSNRSLHEYLEALARWLENSDAYYRNDADRRTTPPDGWTVVDDALRAAATHE</sequence>
<evidence type="ECO:0000313" key="2">
    <source>
        <dbReference type="EMBL" id="SIQ31180.1"/>
    </source>
</evidence>
<organism evidence="2 3">
    <name type="scientific">Cellulosimicrobium aquatile</name>
    <dbReference type="NCBI Taxonomy" id="1612203"/>
    <lineage>
        <taxon>Bacteria</taxon>
        <taxon>Bacillati</taxon>
        <taxon>Actinomycetota</taxon>
        <taxon>Actinomycetes</taxon>
        <taxon>Micrococcales</taxon>
        <taxon>Promicromonosporaceae</taxon>
        <taxon>Cellulosimicrobium</taxon>
    </lineage>
</organism>
<reference evidence="3" key="1">
    <citation type="submission" date="2017-01" db="EMBL/GenBank/DDBJ databases">
        <authorList>
            <person name="Varghese N."/>
            <person name="Submissions S."/>
        </authorList>
    </citation>
    <scope>NUCLEOTIDE SEQUENCE [LARGE SCALE GENOMIC DNA]</scope>
    <source>
        <strain evidence="3">3bp</strain>
    </source>
</reference>
<dbReference type="Pfam" id="PF24693">
    <property type="entry name" value="DUF7660"/>
    <property type="match status" value="1"/>
</dbReference>
<dbReference type="AlphaFoldDB" id="A0A1N6RQM6"/>
<dbReference type="RefSeq" id="WP_143311119.1">
    <property type="nucleotide sequence ID" value="NZ_FTMI01000003.1"/>
</dbReference>
<gene>
    <name evidence="2" type="ORF">SAMN05518682_2066</name>
</gene>
<dbReference type="Proteomes" id="UP000186235">
    <property type="component" value="Unassembled WGS sequence"/>
</dbReference>
<proteinExistence type="predicted"/>
<feature type="domain" description="DUF7660" evidence="1">
    <location>
        <begin position="74"/>
        <end position="130"/>
    </location>
</feature>
<keyword evidence="3" id="KW-1185">Reference proteome</keyword>
<dbReference type="EMBL" id="FTMI01000003">
    <property type="protein sequence ID" value="SIQ31180.1"/>
    <property type="molecule type" value="Genomic_DNA"/>
</dbReference>
<evidence type="ECO:0000259" key="1">
    <source>
        <dbReference type="Pfam" id="PF24693"/>
    </source>
</evidence>
<accession>A0A1N6RQM6</accession>
<evidence type="ECO:0000313" key="3">
    <source>
        <dbReference type="Proteomes" id="UP000186235"/>
    </source>
</evidence>
<dbReference type="InterPro" id="IPR056077">
    <property type="entry name" value="DUF7660"/>
</dbReference>
<name>A0A1N6RQM6_9MICO</name>